<accession>A0A3P4ATQ4</accession>
<organism evidence="1 2">
    <name type="scientific">Thermus thermophilus</name>
    <dbReference type="NCBI Taxonomy" id="274"/>
    <lineage>
        <taxon>Bacteria</taxon>
        <taxon>Thermotogati</taxon>
        <taxon>Deinococcota</taxon>
        <taxon>Deinococci</taxon>
        <taxon>Thermales</taxon>
        <taxon>Thermaceae</taxon>
        <taxon>Thermus</taxon>
    </lineage>
</organism>
<proteinExistence type="predicted"/>
<dbReference type="RefSeq" id="WP_124105041.1">
    <property type="nucleotide sequence ID" value="NZ_LR027517.1"/>
</dbReference>
<gene>
    <name evidence="1" type="ORF">TTHN1_01574</name>
</gene>
<evidence type="ECO:0000313" key="2">
    <source>
        <dbReference type="Proteomes" id="UP000279841"/>
    </source>
</evidence>
<protein>
    <submittedName>
        <fullName evidence="1">Uncharacterized protein</fullName>
    </submittedName>
</protein>
<dbReference type="AlphaFoldDB" id="A0A3P4ATQ4"/>
<reference evidence="1 2" key="1">
    <citation type="submission" date="2018-10" db="EMBL/GenBank/DDBJ databases">
        <authorList>
            <person name="Peiro R."/>
            <person name="Begona"/>
            <person name="Cbmso G."/>
            <person name="Lopez M."/>
            <person name="Gonzalez S."/>
            <person name="Sacristan E."/>
            <person name="Castillo E."/>
        </authorList>
    </citation>
    <scope>NUCLEOTIDE SEQUENCE [LARGE SCALE GENOMIC DNA]</scope>
    <source>
        <strain evidence="1">TTHNAR1</strain>
    </source>
</reference>
<sequence>MRVDRVRLEAVADILQHRLQEALEQPGRRVRFVLRTSPSDGVQVFLTYRPDGRLVLAIRRPGGKEDPREIQALAQHMGLEIREGPMEMAGRVPRPRVGPRKYLVAFCEPGRTG</sequence>
<dbReference type="Proteomes" id="UP000279841">
    <property type="component" value="Chromosome"/>
</dbReference>
<evidence type="ECO:0000313" key="1">
    <source>
        <dbReference type="EMBL" id="VCU53788.1"/>
    </source>
</evidence>
<name>A0A3P4ATQ4_THETH</name>
<dbReference type="EMBL" id="LR027517">
    <property type="protein sequence ID" value="VCU53788.1"/>
    <property type="molecule type" value="Genomic_DNA"/>
</dbReference>